<keyword evidence="5" id="KW-1185">Reference proteome</keyword>
<feature type="compositionally biased region" description="Basic and acidic residues" evidence="3">
    <location>
        <begin position="639"/>
        <end position="661"/>
    </location>
</feature>
<dbReference type="SMART" id="SM00454">
    <property type="entry name" value="SAM"/>
    <property type="match status" value="2"/>
</dbReference>
<organism evidence="5 6">
    <name type="scientific">Cottoperca gobio</name>
    <name type="common">Frogmouth</name>
    <name type="synonym">Aphritis gobio</name>
    <dbReference type="NCBI Taxonomy" id="56716"/>
    <lineage>
        <taxon>Eukaryota</taxon>
        <taxon>Metazoa</taxon>
        <taxon>Chordata</taxon>
        <taxon>Craniata</taxon>
        <taxon>Vertebrata</taxon>
        <taxon>Euteleostomi</taxon>
        <taxon>Actinopterygii</taxon>
        <taxon>Neopterygii</taxon>
        <taxon>Teleostei</taxon>
        <taxon>Neoteleostei</taxon>
        <taxon>Acanthomorphata</taxon>
        <taxon>Eupercaria</taxon>
        <taxon>Perciformes</taxon>
        <taxon>Notothenioidei</taxon>
        <taxon>Bovichtidae</taxon>
        <taxon>Cottoperca</taxon>
    </lineage>
</organism>
<dbReference type="PANTHER" id="PTHR24174:SF18">
    <property type="entry name" value="CASKIN-2"/>
    <property type="match status" value="1"/>
</dbReference>
<feature type="region of interest" description="Disordered" evidence="3">
    <location>
        <begin position="759"/>
        <end position="779"/>
    </location>
</feature>
<feature type="compositionally biased region" description="Polar residues" evidence="3">
    <location>
        <begin position="37"/>
        <end position="49"/>
    </location>
</feature>
<feature type="region of interest" description="Disordered" evidence="3">
    <location>
        <begin position="1"/>
        <end position="49"/>
    </location>
</feature>
<evidence type="ECO:0000313" key="6">
    <source>
        <dbReference type="RefSeq" id="XP_029284049.1"/>
    </source>
</evidence>
<dbReference type="Pfam" id="PF00536">
    <property type="entry name" value="SAM_1"/>
    <property type="match status" value="2"/>
</dbReference>
<feature type="compositionally biased region" description="Basic and acidic residues" evidence="3">
    <location>
        <begin position="581"/>
        <end position="596"/>
    </location>
</feature>
<feature type="compositionally biased region" description="Low complexity" evidence="3">
    <location>
        <begin position="484"/>
        <end position="511"/>
    </location>
</feature>
<dbReference type="FunFam" id="1.10.150.50:FF:000028">
    <property type="entry name" value="caskin-2 isoform X2"/>
    <property type="match status" value="1"/>
</dbReference>
<feature type="compositionally biased region" description="Polar residues" evidence="3">
    <location>
        <begin position="449"/>
        <end position="467"/>
    </location>
</feature>
<dbReference type="InterPro" id="IPR035498">
    <property type="entry name" value="Caskin1/2_SAM_2"/>
</dbReference>
<dbReference type="CDD" id="cd09498">
    <property type="entry name" value="SAM_caskin1_2_repeat2"/>
    <property type="match status" value="1"/>
</dbReference>
<sequence>MKSLSASSCFTPAPPAVDSGLSDCSRAPDHPAGGTPRRQTVTVQRPAEQSFSQQCVRPQQLLEGKDAEAIYQWLSDFQLEQYVGNFLSAGYDVPTISRMTPEDLTAIGVTKPGHRKKISIEINNLNIPEWLPEYIPSDLGEWLSAIGLPQYHKQLSENGYDSMSIVKDLTWEDLQEIGITKLGHQKKLMLAVKKLCDIQRAILQAESGQGTLRRKAPGALHLVTIEPPDSAGECSSPRTPKMLTFQDSELSAELQTAMSSHYGGCEEGLAIKNAVGMSQSQESIDARSRGSGRSQEPPTACISPHSWSQESLEGSPAKERNLPEGWDQRPLQQQTLPKQVPLGTATVFKYPAIPAKPKLPGSRGPSPHGSPALKGFSYLHSHCGSTDFSSSPRHENYSMTLTPPKKRTQTRYALSDGEPDEDDEEPACRSRNLSSYATLTRKPGRSQLARLQSSPEKNGNVGRSQSFAVRARKKGPPPPPPKRLSSVSSTTSGELSDSSTTSSVGGSITDSPVSVRSIAASLEGRTEGKNSPVPKPDLVPEEDLPPPPSLNSAGQEATGVRRRVQSECIPTQTRSSTVPDRGVKSDSEEEESKGRGLEGSSSPQNSSSECIPFAEEGNLTIKQRPKAPGPPRAEAVLEPPEKQEAKNPELPEFNLKESDTVKRRHKPKDKEQDGGSPSREGVGSETGSSRPPSQDEVSLRISEAGLQRPASPATGPSIKPPLSPKPAVAPKPVRHSLLAAQAGLSSPTVTVSVVQSVAFTSPSSPSHGPPAPQSPSLAAARPQVCVVGPGLVPESSCETEVVQQRLDQTSTSLEAALKAVERKLNLEENSDGGSNTVKSAGTILDDIGNMFDDLADQLDAMLD</sequence>
<dbReference type="GeneID" id="115006124"/>
<proteinExistence type="predicted"/>
<feature type="compositionally biased region" description="Polar residues" evidence="3">
    <location>
        <begin position="385"/>
        <end position="401"/>
    </location>
</feature>
<keyword evidence="1" id="KW-0677">Repeat</keyword>
<dbReference type="OrthoDB" id="6156898at2759"/>
<dbReference type="InterPro" id="IPR033635">
    <property type="entry name" value="ANKS1/Caskin"/>
</dbReference>
<evidence type="ECO:0000256" key="2">
    <source>
        <dbReference type="ARBA" id="ARBA00023043"/>
    </source>
</evidence>
<feature type="domain" description="SAM" evidence="4">
    <location>
        <begin position="134"/>
        <end position="198"/>
    </location>
</feature>
<feature type="compositionally biased region" description="Polar residues" evidence="3">
    <location>
        <begin position="1"/>
        <end position="10"/>
    </location>
</feature>
<reference evidence="6" key="1">
    <citation type="submission" date="2025-08" db="UniProtKB">
        <authorList>
            <consortium name="RefSeq"/>
        </authorList>
    </citation>
    <scope>IDENTIFICATION</scope>
</reference>
<feature type="compositionally biased region" description="Polar residues" evidence="3">
    <location>
        <begin position="568"/>
        <end position="578"/>
    </location>
</feature>
<feature type="compositionally biased region" description="Pro residues" evidence="3">
    <location>
        <begin position="718"/>
        <end position="729"/>
    </location>
</feature>
<feature type="compositionally biased region" description="Low complexity" evidence="3">
    <location>
        <begin position="360"/>
        <end position="371"/>
    </location>
</feature>
<dbReference type="CDD" id="cd09497">
    <property type="entry name" value="SAM_caskin1_2_repeat1"/>
    <property type="match status" value="1"/>
</dbReference>
<dbReference type="SUPFAM" id="SSF47769">
    <property type="entry name" value="SAM/Pointed domain"/>
    <property type="match status" value="2"/>
</dbReference>
<dbReference type="RefSeq" id="XP_029284049.1">
    <property type="nucleotide sequence ID" value="XM_029428189.1"/>
</dbReference>
<dbReference type="InterPro" id="IPR001660">
    <property type="entry name" value="SAM"/>
</dbReference>
<dbReference type="InterPro" id="IPR032117">
    <property type="entry name" value="Caskin_C"/>
</dbReference>
<evidence type="ECO:0000256" key="1">
    <source>
        <dbReference type="ARBA" id="ARBA00022737"/>
    </source>
</evidence>
<dbReference type="Pfam" id="PF16632">
    <property type="entry name" value="Caskin-tail"/>
    <property type="match status" value="1"/>
</dbReference>
<dbReference type="AlphaFoldDB" id="A0A6J2PFA2"/>
<feature type="compositionally biased region" description="Polar residues" evidence="3">
    <location>
        <begin position="685"/>
        <end position="696"/>
    </location>
</feature>
<protein>
    <submittedName>
        <fullName evidence="6">Caskin-2-like</fullName>
    </submittedName>
</protein>
<dbReference type="FunFam" id="1.10.150.50:FF:000032">
    <property type="entry name" value="caskin-1 isoform X1"/>
    <property type="match status" value="1"/>
</dbReference>
<feature type="region of interest" description="Disordered" evidence="3">
    <location>
        <begin position="354"/>
        <end position="373"/>
    </location>
</feature>
<feature type="region of interest" description="Disordered" evidence="3">
    <location>
        <begin position="276"/>
        <end position="329"/>
    </location>
</feature>
<dbReference type="Gene3D" id="1.10.150.50">
    <property type="entry name" value="Transcription Factor, Ets-1"/>
    <property type="match status" value="2"/>
</dbReference>
<evidence type="ECO:0000256" key="3">
    <source>
        <dbReference type="SAM" id="MobiDB-lite"/>
    </source>
</evidence>
<evidence type="ECO:0000259" key="4">
    <source>
        <dbReference type="PROSITE" id="PS50105"/>
    </source>
</evidence>
<dbReference type="PROSITE" id="PS50105">
    <property type="entry name" value="SAM_DOMAIN"/>
    <property type="match status" value="2"/>
</dbReference>
<gene>
    <name evidence="6" type="primary">LOC115006124</name>
</gene>
<dbReference type="KEGG" id="cgob:115006124"/>
<accession>A0A6J2PFA2</accession>
<dbReference type="Proteomes" id="UP000504630">
    <property type="component" value="Unplaced"/>
</dbReference>
<keyword evidence="2" id="KW-0040">ANK repeat</keyword>
<feature type="region of interest" description="Disordered" evidence="3">
    <location>
        <begin position="385"/>
        <end position="734"/>
    </location>
</feature>
<dbReference type="PANTHER" id="PTHR24174">
    <property type="entry name" value="ANKYRIN REPEAT AND STERILE ALPHA MOTIF DOMAIN-CONTAINING PROTEIN 1"/>
    <property type="match status" value="1"/>
</dbReference>
<dbReference type="InterPro" id="IPR013761">
    <property type="entry name" value="SAM/pointed_sf"/>
</dbReference>
<name>A0A6J2PFA2_COTGO</name>
<feature type="domain" description="SAM" evidence="4">
    <location>
        <begin position="65"/>
        <end position="128"/>
    </location>
</feature>
<evidence type="ECO:0000313" key="5">
    <source>
        <dbReference type="Proteomes" id="UP000504630"/>
    </source>
</evidence>
<dbReference type="Pfam" id="PF16907">
    <property type="entry name" value="Caskin-Pro-rich"/>
    <property type="match status" value="1"/>
</dbReference>
<dbReference type="InParanoid" id="A0A6J2PFA2"/>
<dbReference type="InterPro" id="IPR035497">
    <property type="entry name" value="Caskin1/2_SAM_1"/>
</dbReference>